<reference evidence="2 3" key="1">
    <citation type="submission" date="2016-03" db="EMBL/GenBank/DDBJ databases">
        <authorList>
            <person name="Devillers H."/>
        </authorList>
    </citation>
    <scope>NUCLEOTIDE SEQUENCE [LARGE SCALE GENOMIC DNA]</scope>
    <source>
        <strain evidence="2">CBS 6772</strain>
    </source>
</reference>
<feature type="signal peptide" evidence="1">
    <location>
        <begin position="1"/>
        <end position="24"/>
    </location>
</feature>
<sequence length="298" mass="33105">MSARTNKTMKKLLILIFILQLCSSYATRGPQNKESNLLPVVAPRELTYDKHSDLEGISCTKRLHSSLNEIVSIGEKMLLEQHISNPNAKITRELLSACLGIDESSKNLVSIFAKEEIGSELKDLNAQLRIFFQLKISELSNEFVKNQCKLKMSTTKLKKVINELNLLKVTLDDAINFFKSRDDDNSFQIMELVDTVDLLTDKQLSEEITGRLLAEIICSRVKVTVEDGNIDQAMNEISAIFGDLGILLTAYATGLTLCSLSLGTATCGVSVVISSAGTIVFISRLRHHLDELQKVVQE</sequence>
<accession>A0A1G4M9G8</accession>
<evidence type="ECO:0000256" key="1">
    <source>
        <dbReference type="SAM" id="SignalP"/>
    </source>
</evidence>
<dbReference type="OrthoDB" id="4035148at2759"/>
<gene>
    <name evidence="2" type="ORF">LAFE_0C05820G</name>
</gene>
<proteinExistence type="predicted"/>
<keyword evidence="3" id="KW-1185">Reference proteome</keyword>
<protein>
    <submittedName>
        <fullName evidence="2">LAFE_0C05820g1_1</fullName>
    </submittedName>
</protein>
<feature type="chain" id="PRO_5009237245" evidence="1">
    <location>
        <begin position="25"/>
        <end position="298"/>
    </location>
</feature>
<evidence type="ECO:0000313" key="3">
    <source>
        <dbReference type="Proteomes" id="UP000190831"/>
    </source>
</evidence>
<dbReference type="AlphaFoldDB" id="A0A1G4M9G8"/>
<keyword evidence="1" id="KW-0732">Signal</keyword>
<dbReference type="Proteomes" id="UP000190831">
    <property type="component" value="Chromosome C"/>
</dbReference>
<name>A0A1G4M9G8_LACFM</name>
<dbReference type="EMBL" id="LT598485">
    <property type="protein sequence ID" value="SCW00512.1"/>
    <property type="molecule type" value="Genomic_DNA"/>
</dbReference>
<evidence type="ECO:0000313" key="2">
    <source>
        <dbReference type="EMBL" id="SCW00512.1"/>
    </source>
</evidence>
<organism evidence="2 3">
    <name type="scientific">Lachancea fermentati</name>
    <name type="common">Zygosaccharomyces fermentati</name>
    <dbReference type="NCBI Taxonomy" id="4955"/>
    <lineage>
        <taxon>Eukaryota</taxon>
        <taxon>Fungi</taxon>
        <taxon>Dikarya</taxon>
        <taxon>Ascomycota</taxon>
        <taxon>Saccharomycotina</taxon>
        <taxon>Saccharomycetes</taxon>
        <taxon>Saccharomycetales</taxon>
        <taxon>Saccharomycetaceae</taxon>
        <taxon>Lachancea</taxon>
    </lineage>
</organism>